<sequence length="405" mass="47746">MMKKTLLIALLFIWIKIDAQNIKSIQLRPLQENNYSAIVPLGTVLQLSFDDLENDSKEYRYKIEHMTHDWQKSRLLSSQYINGFDENSIINITNSFNTFQNYTHYEVKIPNVNTVITKSGNYLLSVLDDYDEVVFTRRFVLYENAATIGVQATRSRNAKTTNTQQTIEFTINHPNIRINNPRQEVNVVVLKNENWNEKITDLQPTFFQQNQLRYTYTNKTNFWGGNEYLNFDTKLIRNKSLNVVRIEMRDVFHHYLYPYTYNPDLEYRFNPDINGQFVFRTLEGNTPNTEADYAMMHFTLYADAPFLDKSVHVYGAFNNFEIEEETKLVYDFEDKSYKGAILMKQGFYNYTFATVDKFNKVDTNEINGTFFETENQYTVITYFKPLGGLYDRVIGIGTGFYNQDR</sequence>
<keyword evidence="3" id="KW-1185">Reference proteome</keyword>
<dbReference type="STRING" id="1774273.LPB03_14360"/>
<dbReference type="KEGG" id="pob:LPB03_14360"/>
<dbReference type="RefSeq" id="WP_065320427.1">
    <property type="nucleotide sequence ID" value="NZ_CP017477.1"/>
</dbReference>
<protein>
    <recommendedName>
        <fullName evidence="1">Type 9 secretion system plug protein N-terminal domain-containing protein</fullName>
    </recommendedName>
</protein>
<name>A0A1B8TR82_9FLAO</name>
<dbReference type="EMBL" id="LSFM01000025">
    <property type="protein sequence ID" value="OBY62074.1"/>
    <property type="molecule type" value="Genomic_DNA"/>
</dbReference>
<evidence type="ECO:0000259" key="1">
    <source>
        <dbReference type="Pfam" id="PF17116"/>
    </source>
</evidence>
<feature type="domain" description="Type 9 secretion system plug protein N-terminal" evidence="1">
    <location>
        <begin position="22"/>
        <end position="143"/>
    </location>
</feature>
<comment type="caution">
    <text evidence="2">The sequence shown here is derived from an EMBL/GenBank/DDBJ whole genome shotgun (WGS) entry which is preliminary data.</text>
</comment>
<dbReference type="InterPro" id="IPR031345">
    <property type="entry name" value="T9SS_Plug_N"/>
</dbReference>
<proteinExistence type="predicted"/>
<dbReference type="AlphaFoldDB" id="A0A1B8TR82"/>
<accession>A0A1B8TR82</accession>
<evidence type="ECO:0000313" key="3">
    <source>
        <dbReference type="Proteomes" id="UP000092584"/>
    </source>
</evidence>
<organism evidence="2 3">
    <name type="scientific">Polaribacter vadi</name>
    <dbReference type="NCBI Taxonomy" id="1774273"/>
    <lineage>
        <taxon>Bacteria</taxon>
        <taxon>Pseudomonadati</taxon>
        <taxon>Bacteroidota</taxon>
        <taxon>Flavobacteriia</taxon>
        <taxon>Flavobacteriales</taxon>
        <taxon>Flavobacteriaceae</taxon>
    </lineage>
</organism>
<dbReference type="Pfam" id="PF17116">
    <property type="entry name" value="T9SS_plug_1st"/>
    <property type="match status" value="1"/>
</dbReference>
<dbReference type="Proteomes" id="UP000092584">
    <property type="component" value="Unassembled WGS sequence"/>
</dbReference>
<evidence type="ECO:0000313" key="2">
    <source>
        <dbReference type="EMBL" id="OBY62074.1"/>
    </source>
</evidence>
<dbReference type="OrthoDB" id="1522602at2"/>
<gene>
    <name evidence="2" type="ORF">LPB3_14945</name>
</gene>
<reference evidence="3" key="1">
    <citation type="submission" date="2016-02" db="EMBL/GenBank/DDBJ databases">
        <authorList>
            <person name="Shin S.-K."/>
            <person name="Yi H."/>
            <person name="Kim E."/>
        </authorList>
    </citation>
    <scope>NUCLEOTIDE SEQUENCE [LARGE SCALE GENOMIC DNA]</scope>
    <source>
        <strain evidence="3">LPB0003</strain>
    </source>
</reference>